<organism evidence="1 2">
    <name type="scientific">Natrialba chahannaoensis JCM 10990</name>
    <dbReference type="NCBI Taxonomy" id="1227492"/>
    <lineage>
        <taxon>Archaea</taxon>
        <taxon>Methanobacteriati</taxon>
        <taxon>Methanobacteriota</taxon>
        <taxon>Stenosarchaea group</taxon>
        <taxon>Halobacteria</taxon>
        <taxon>Halobacteriales</taxon>
        <taxon>Natrialbaceae</taxon>
        <taxon>Natrialba</taxon>
    </lineage>
</organism>
<keyword evidence="2" id="KW-1185">Reference proteome</keyword>
<accession>M0B6X4</accession>
<reference evidence="1 2" key="1">
    <citation type="journal article" date="2014" name="PLoS Genet.">
        <title>Phylogenetically driven sequencing of extremely halophilic archaea reveals strategies for static and dynamic osmo-response.</title>
        <authorList>
            <person name="Becker E.A."/>
            <person name="Seitzer P.M."/>
            <person name="Tritt A."/>
            <person name="Larsen D."/>
            <person name="Krusor M."/>
            <person name="Yao A.I."/>
            <person name="Wu D."/>
            <person name="Madern D."/>
            <person name="Eisen J.A."/>
            <person name="Darling A.E."/>
            <person name="Facciotti M.T."/>
        </authorList>
    </citation>
    <scope>NUCLEOTIDE SEQUENCE [LARGE SCALE GENOMIC DNA]</scope>
    <source>
        <strain evidence="1 2">JCM 10990</strain>
    </source>
</reference>
<evidence type="ECO:0000313" key="1">
    <source>
        <dbReference type="EMBL" id="ELZ06277.1"/>
    </source>
</evidence>
<sequence>MTETGRRDALSDRLLAATGEAVLVPSTEAHITMNGIPSG</sequence>
<name>M0B6X4_9EURY</name>
<dbReference type="Proteomes" id="UP000011693">
    <property type="component" value="Unassembled WGS sequence"/>
</dbReference>
<protein>
    <submittedName>
        <fullName evidence="1">Uncharacterized protein</fullName>
    </submittedName>
</protein>
<proteinExistence type="predicted"/>
<evidence type="ECO:0000313" key="2">
    <source>
        <dbReference type="Proteomes" id="UP000011693"/>
    </source>
</evidence>
<gene>
    <name evidence="1" type="ORF">C482_00605</name>
</gene>
<comment type="caution">
    <text evidence="1">The sequence shown here is derived from an EMBL/GenBank/DDBJ whole genome shotgun (WGS) entry which is preliminary data.</text>
</comment>
<dbReference type="AlphaFoldDB" id="M0B6X4"/>
<dbReference type="PATRIC" id="fig|1227492.4.peg.103"/>
<dbReference type="EMBL" id="AOIN01000008">
    <property type="protein sequence ID" value="ELZ06277.1"/>
    <property type="molecule type" value="Genomic_DNA"/>
</dbReference>